<evidence type="ECO:0000256" key="2">
    <source>
        <dbReference type="ARBA" id="ARBA00022862"/>
    </source>
</evidence>
<dbReference type="InterPro" id="IPR050455">
    <property type="entry name" value="Tpx_Peroxidase_subfamily"/>
</dbReference>
<dbReference type="NCBIfam" id="NF001808">
    <property type="entry name" value="PRK00522.1"/>
    <property type="match status" value="1"/>
</dbReference>
<dbReference type="Gene3D" id="3.40.30.10">
    <property type="entry name" value="Glutaredoxin"/>
    <property type="match status" value="1"/>
</dbReference>
<dbReference type="OrthoDB" id="9781543at2"/>
<comment type="function">
    <text evidence="6">Thiol-specific peroxidase that catalyzes the reduction of hydrogen peroxide and organic hydroperoxides to water and alcohols, respectively. Plays a role in cell protection against oxidative stress by detoxifying peroxides.</text>
</comment>
<evidence type="ECO:0000256" key="6">
    <source>
        <dbReference type="HAMAP-Rule" id="MF_00269"/>
    </source>
</evidence>
<keyword evidence="11" id="KW-1185">Reference proteome</keyword>
<dbReference type="Proteomes" id="UP000199493">
    <property type="component" value="Unassembled WGS sequence"/>
</dbReference>
<feature type="domain" description="Thioredoxin" evidence="7">
    <location>
        <begin position="18"/>
        <end position="167"/>
    </location>
</feature>
<comment type="catalytic activity">
    <reaction evidence="6">
        <text>a hydroperoxide + [thioredoxin]-dithiol = an alcohol + [thioredoxin]-disulfide + H2O</text>
        <dbReference type="Rhea" id="RHEA:62620"/>
        <dbReference type="Rhea" id="RHEA-COMP:10698"/>
        <dbReference type="Rhea" id="RHEA-COMP:10700"/>
        <dbReference type="ChEBI" id="CHEBI:15377"/>
        <dbReference type="ChEBI" id="CHEBI:29950"/>
        <dbReference type="ChEBI" id="CHEBI:30879"/>
        <dbReference type="ChEBI" id="CHEBI:35924"/>
        <dbReference type="ChEBI" id="CHEBI:50058"/>
        <dbReference type="EC" id="1.11.1.24"/>
    </reaction>
</comment>
<keyword evidence="1 6" id="KW-0575">Peroxidase</keyword>
<dbReference type="AlphaFoldDB" id="A0A0D7UYM0"/>
<accession>A0A1H8ISZ4</accession>
<dbReference type="InterPro" id="IPR018219">
    <property type="entry name" value="Tpx_CS"/>
</dbReference>
<evidence type="ECO:0000313" key="8">
    <source>
        <dbReference type="EMBL" id="BCB73123.1"/>
    </source>
</evidence>
<organism evidence="8 11">
    <name type="scientific">Vreelandella aquamarina</name>
    <dbReference type="NCBI Taxonomy" id="77097"/>
    <lineage>
        <taxon>Bacteria</taxon>
        <taxon>Pseudomonadati</taxon>
        <taxon>Pseudomonadota</taxon>
        <taxon>Gammaproteobacteria</taxon>
        <taxon>Oceanospirillales</taxon>
        <taxon>Halomonadaceae</taxon>
        <taxon>Vreelandella</taxon>
    </lineage>
</organism>
<evidence type="ECO:0000313" key="11">
    <source>
        <dbReference type="Proteomes" id="UP000501053"/>
    </source>
</evidence>
<dbReference type="PANTHER" id="PTHR43110:SF1">
    <property type="entry name" value="THIOL PEROXIDASE"/>
    <property type="match status" value="1"/>
</dbReference>
<dbReference type="InterPro" id="IPR013766">
    <property type="entry name" value="Thioredoxin_domain"/>
</dbReference>
<protein>
    <recommendedName>
        <fullName evidence="6">Thiol peroxidase</fullName>
        <shortName evidence="6">Tpx</shortName>
        <ecNumber evidence="6">1.11.1.24</ecNumber>
    </recommendedName>
    <alternativeName>
        <fullName evidence="6">Peroxiredoxin tpx</fullName>
        <shortName evidence="6">Prx</shortName>
    </alternativeName>
    <alternativeName>
        <fullName evidence="6">Thioredoxin peroxidase</fullName>
    </alternativeName>
    <alternativeName>
        <fullName evidence="6">Thioredoxin-dependent peroxiredoxin</fullName>
    </alternativeName>
</protein>
<dbReference type="Proteomes" id="UP000501053">
    <property type="component" value="Chromosome"/>
</dbReference>
<evidence type="ECO:0000256" key="5">
    <source>
        <dbReference type="ARBA" id="ARBA00023284"/>
    </source>
</evidence>
<gene>
    <name evidence="6 8" type="primary">tpx</name>
    <name evidence="8" type="ORF">HMEPL2_34740</name>
    <name evidence="9" type="ORF">SAMN04490369_102118</name>
</gene>
<reference evidence="9 10" key="1">
    <citation type="submission" date="2016-10" db="EMBL/GenBank/DDBJ databases">
        <authorList>
            <person name="de Groot N.N."/>
        </authorList>
    </citation>
    <scope>NUCLEOTIDE SEQUENCE [LARGE SCALE GENOMIC DNA]</scope>
    <source>
        <strain evidence="9 10">558</strain>
    </source>
</reference>
<comment type="miscellaneous">
    <text evidence="6">The active site is a conserved redox-active cysteine residue, the peroxidatic cysteine (C(P)), which makes the nucleophilic attack on the peroxide substrate. The peroxide oxidizes the C(P)-SH to cysteine sulfenic acid (C(P)-SOH), which then reacts with another cysteine residue, the resolving cysteine (C(R)), to form a disulfide bridge. The disulfide is subsequently reduced by an appropriate electron donor to complete the catalytic cycle. In this atypical 2-Cys peroxiredoxin, C(R) is present in the same subunit to form an intramolecular disulfide. The disulfide is subsequently reduced by thioredoxin.</text>
</comment>
<keyword evidence="3 6" id="KW-0560">Oxidoreductase</keyword>
<keyword evidence="4 6" id="KW-1015">Disulfide bond</keyword>
<evidence type="ECO:0000313" key="9">
    <source>
        <dbReference type="EMBL" id="SEN71674.1"/>
    </source>
</evidence>
<dbReference type="CDD" id="cd03014">
    <property type="entry name" value="PRX_Atyp2cys"/>
    <property type="match status" value="1"/>
</dbReference>
<evidence type="ECO:0000256" key="1">
    <source>
        <dbReference type="ARBA" id="ARBA00022559"/>
    </source>
</evidence>
<dbReference type="PROSITE" id="PS01265">
    <property type="entry name" value="TPX"/>
    <property type="match status" value="1"/>
</dbReference>
<dbReference type="EC" id="1.11.1.24" evidence="6"/>
<evidence type="ECO:0000256" key="3">
    <source>
        <dbReference type="ARBA" id="ARBA00023002"/>
    </source>
</evidence>
<comment type="similarity">
    <text evidence="6">Belongs to the peroxiredoxin family. Tpx subfamily.</text>
</comment>
<feature type="disulfide bond" description="Redox-active" evidence="6">
    <location>
        <begin position="60"/>
        <end position="94"/>
    </location>
</feature>
<sequence length="167" mass="18024">MQQITRAGQPIDVAGTLPVVGQAAPAMTLTNSDLEDVTLDTYQGKRKVLNIIPSVDTPTCAMSTRRFNELASSLQDTVVLVVSADLPFAAKRFCGAEGLDNVEMLSTFRHREFQEAWGVALCNNSMEGLCARAVVVLDADNRVLHSELVSELKNEPDYDAALAALKG</sequence>
<accession>A0A0D7UYM0</accession>
<dbReference type="SUPFAM" id="SSF52833">
    <property type="entry name" value="Thioredoxin-like"/>
    <property type="match status" value="1"/>
</dbReference>
<dbReference type="PANTHER" id="PTHR43110">
    <property type="entry name" value="THIOL PEROXIDASE"/>
    <property type="match status" value="1"/>
</dbReference>
<dbReference type="HAMAP" id="MF_00269">
    <property type="entry name" value="Tpx"/>
    <property type="match status" value="1"/>
</dbReference>
<dbReference type="PROSITE" id="PS51352">
    <property type="entry name" value="THIOREDOXIN_2"/>
    <property type="match status" value="1"/>
</dbReference>
<dbReference type="EMBL" id="AP022869">
    <property type="protein sequence ID" value="BCB73123.1"/>
    <property type="molecule type" value="Genomic_DNA"/>
</dbReference>
<dbReference type="InterPro" id="IPR002065">
    <property type="entry name" value="TPX"/>
</dbReference>
<dbReference type="Pfam" id="PF08534">
    <property type="entry name" value="Redoxin"/>
    <property type="match status" value="1"/>
</dbReference>
<evidence type="ECO:0000259" key="7">
    <source>
        <dbReference type="PROSITE" id="PS51352"/>
    </source>
</evidence>
<proteinExistence type="inferred from homology"/>
<evidence type="ECO:0000313" key="10">
    <source>
        <dbReference type="Proteomes" id="UP000199493"/>
    </source>
</evidence>
<comment type="subunit">
    <text evidence="6">Homodimer.</text>
</comment>
<feature type="active site" description="Cysteine sulfenic acid (-SOH) intermediate" evidence="6">
    <location>
        <position position="60"/>
    </location>
</feature>
<keyword evidence="2 6" id="KW-0049">Antioxidant</keyword>
<keyword evidence="5 6" id="KW-0676">Redox-active center</keyword>
<dbReference type="STRING" id="77097.SAMN04490369_102118"/>
<dbReference type="InterPro" id="IPR013740">
    <property type="entry name" value="Redoxin"/>
</dbReference>
<dbReference type="InterPro" id="IPR036249">
    <property type="entry name" value="Thioredoxin-like_sf"/>
</dbReference>
<reference evidence="8 11" key="2">
    <citation type="submission" date="2020-03" db="EMBL/GenBank/DDBJ databases">
        <title>Complete Genome Sequence of Halomonas meridiana strain Eplume2, isolated from hydrothermal-plume in the north east Pacific Ocean.</title>
        <authorList>
            <person name="Kurihara Y."/>
            <person name="Kawai S."/>
            <person name="Sakai A."/>
            <person name="Galipon J."/>
            <person name="Arakawa K."/>
        </authorList>
    </citation>
    <scope>NUCLEOTIDE SEQUENCE [LARGE SCALE GENOMIC DNA]</scope>
    <source>
        <strain evidence="8 11">Eplume2</strain>
    </source>
</reference>
<dbReference type="RefSeq" id="WP_044628995.1">
    <property type="nucleotide sequence ID" value="NZ_AP022869.1"/>
</dbReference>
<evidence type="ECO:0000256" key="4">
    <source>
        <dbReference type="ARBA" id="ARBA00023157"/>
    </source>
</evidence>
<dbReference type="EMBL" id="FODB01000021">
    <property type="protein sequence ID" value="SEN71674.1"/>
    <property type="molecule type" value="Genomic_DNA"/>
</dbReference>
<name>A0A0D7UYM0_9GAMM</name>
<dbReference type="GO" id="GO:0008379">
    <property type="term" value="F:thioredoxin peroxidase activity"/>
    <property type="evidence" value="ECO:0007669"/>
    <property type="project" value="UniProtKB-UniRule"/>
</dbReference>